<dbReference type="GO" id="GO:0006260">
    <property type="term" value="P:DNA replication"/>
    <property type="evidence" value="ECO:0007669"/>
    <property type="project" value="UniProtKB-KW"/>
</dbReference>
<evidence type="ECO:0000256" key="8">
    <source>
        <dbReference type="ARBA" id="ARBA00049244"/>
    </source>
</evidence>
<dbReference type="Gene3D" id="3.90.1600.10">
    <property type="entry name" value="Palm domain of DNA polymerase"/>
    <property type="match status" value="1"/>
</dbReference>
<evidence type="ECO:0000313" key="11">
    <source>
        <dbReference type="Proteomes" id="UP000594454"/>
    </source>
</evidence>
<dbReference type="Proteomes" id="UP000594454">
    <property type="component" value="Chromosome 4"/>
</dbReference>
<dbReference type="PANTHER" id="PTHR33568">
    <property type="entry name" value="DNA POLYMERASE"/>
    <property type="match status" value="1"/>
</dbReference>
<keyword evidence="5" id="KW-0235">DNA replication</keyword>
<dbReference type="InterPro" id="IPR023211">
    <property type="entry name" value="DNA_pol_palm_dom_sf"/>
</dbReference>
<keyword evidence="3" id="KW-0808">Transferase</keyword>
<keyword evidence="7" id="KW-0238">DNA-binding</keyword>
<dbReference type="InterPro" id="IPR043502">
    <property type="entry name" value="DNA/RNA_pol_sf"/>
</dbReference>
<dbReference type="InParanoid" id="A0A7R8YWG8"/>
<evidence type="ECO:0000256" key="2">
    <source>
        <dbReference type="ARBA" id="ARBA00012417"/>
    </source>
</evidence>
<accession>A0A7R8YWG8</accession>
<dbReference type="GO" id="GO:0003677">
    <property type="term" value="F:DNA binding"/>
    <property type="evidence" value="ECO:0007669"/>
    <property type="project" value="UniProtKB-KW"/>
</dbReference>
<feature type="domain" description="DNA-directed DNA polymerase family B mitochondria/virus" evidence="9">
    <location>
        <begin position="13"/>
        <end position="160"/>
    </location>
</feature>
<comment type="similarity">
    <text evidence="1">Belongs to the DNA polymerase type-B family.</text>
</comment>
<evidence type="ECO:0000256" key="1">
    <source>
        <dbReference type="ARBA" id="ARBA00005755"/>
    </source>
</evidence>
<name>A0A7R8YWG8_HERIL</name>
<evidence type="ECO:0000313" key="10">
    <source>
        <dbReference type="EMBL" id="CAD7088403.1"/>
    </source>
</evidence>
<dbReference type="SUPFAM" id="SSF56672">
    <property type="entry name" value="DNA/RNA polymerases"/>
    <property type="match status" value="1"/>
</dbReference>
<comment type="catalytic activity">
    <reaction evidence="8">
        <text>DNA(n) + a 2'-deoxyribonucleoside 5'-triphosphate = DNA(n+1) + diphosphate</text>
        <dbReference type="Rhea" id="RHEA:22508"/>
        <dbReference type="Rhea" id="RHEA-COMP:17339"/>
        <dbReference type="Rhea" id="RHEA-COMP:17340"/>
        <dbReference type="ChEBI" id="CHEBI:33019"/>
        <dbReference type="ChEBI" id="CHEBI:61560"/>
        <dbReference type="ChEBI" id="CHEBI:173112"/>
        <dbReference type="EC" id="2.7.7.7"/>
    </reaction>
</comment>
<evidence type="ECO:0000256" key="4">
    <source>
        <dbReference type="ARBA" id="ARBA00022695"/>
    </source>
</evidence>
<sequence>MNGTKIMRLTCGRIAFIDSLNFLAFPLSKFPSVFDIKEYSKGYYPHFFNTLGNIDYVGKYPSPEMYGYNAMKVKERDDFLEWYKIASQGVFENKKEMLLYCKNDVDILRLGCSKFMREFFVITGINPLTESLTIASACMLVFRRNFLKENTLGIMPRQGYYKSQNQSVLARKWLSWESSKINDEIISVNNRGEVRLEKGGLLVDGFNCETNTVYEFFGCFYHGCRKCFKILEAPSSITRKVDTLSQRYESTKRRIDLIKRCGYKLVYTWECQFKDFLKNNIDIRQQLDENVVNILPPLSPRDAVFGGRTEVFKLYHKVKNDEVIRYLDFTSLYPYINKYAPYPIGHPEIFRFTNIPQVEEVLSMHGFITCTILPPTDLFLPVLPYRTNLKLYFTLCRVCAERSMIFGCEHSEEERQITGTWVIPEVSLVVRNGYKIKKVHEVWRYDFTQYDPIVKSGGLFADYVNTFLKIKQEASGWGDKYDSEAEKENFILSYQSKEDILLEKNEIQKNPGRRNTAKICLNSFWGKFAQREDRTQTKVFNNFEDFSNFLQSPGIEICSLMPINEETIWVTWRYLKENLNMLPHVNIPIAAYTTAFARIKLYEALQKVGSNILYCDTDSLIFIDSKTDPITFPISDFLGDLTNEIDCFGNDSYVAEFVSTGPKTYGLKIETTKGAEHVIKCKGITMNFNNSKLVNFEHLKNLVTGECGGEVICVENDCKIRRKRPGIVISTMEKKRLQFTFDKRVVVEENLSYPYGFKRARVED</sequence>
<protein>
    <recommendedName>
        <fullName evidence="2">DNA-directed DNA polymerase</fullName>
        <ecNumber evidence="2">2.7.7.7</ecNumber>
    </recommendedName>
</protein>
<dbReference type="PRINTS" id="PR00106">
    <property type="entry name" value="DNAPOLB"/>
</dbReference>
<evidence type="ECO:0000259" key="9">
    <source>
        <dbReference type="Pfam" id="PF03175"/>
    </source>
</evidence>
<dbReference type="SUPFAM" id="SSF53098">
    <property type="entry name" value="Ribonuclease H-like"/>
    <property type="match status" value="1"/>
</dbReference>
<dbReference type="OrthoDB" id="8048132at2759"/>
<dbReference type="Pfam" id="PF03175">
    <property type="entry name" value="DNA_pol_B_2"/>
    <property type="match status" value="3"/>
</dbReference>
<keyword evidence="11" id="KW-1185">Reference proteome</keyword>
<feature type="domain" description="DNA-directed DNA polymerase family B mitochondria/virus" evidence="9">
    <location>
        <begin position="301"/>
        <end position="480"/>
    </location>
</feature>
<dbReference type="GO" id="GO:0003887">
    <property type="term" value="F:DNA-directed DNA polymerase activity"/>
    <property type="evidence" value="ECO:0007669"/>
    <property type="project" value="UniProtKB-KW"/>
</dbReference>
<evidence type="ECO:0000256" key="6">
    <source>
        <dbReference type="ARBA" id="ARBA00022932"/>
    </source>
</evidence>
<dbReference type="GO" id="GO:0000166">
    <property type="term" value="F:nucleotide binding"/>
    <property type="evidence" value="ECO:0007669"/>
    <property type="project" value="InterPro"/>
</dbReference>
<dbReference type="Gene3D" id="1.10.287.690">
    <property type="entry name" value="Helix hairpin bin"/>
    <property type="match status" value="1"/>
</dbReference>
<evidence type="ECO:0000256" key="5">
    <source>
        <dbReference type="ARBA" id="ARBA00022705"/>
    </source>
</evidence>
<reference evidence="10 11" key="1">
    <citation type="submission" date="2020-11" db="EMBL/GenBank/DDBJ databases">
        <authorList>
            <person name="Wallbank WR R."/>
            <person name="Pardo Diaz C."/>
            <person name="Kozak K."/>
            <person name="Martin S."/>
            <person name="Jiggins C."/>
            <person name="Moest M."/>
            <person name="Warren A I."/>
            <person name="Generalovic N T."/>
            <person name="Byers J.R.P. K."/>
            <person name="Montejo-Kovacevich G."/>
            <person name="Yen C E."/>
        </authorList>
    </citation>
    <scope>NUCLEOTIDE SEQUENCE [LARGE SCALE GENOMIC DNA]</scope>
</reference>
<feature type="domain" description="DNA-directed DNA polymerase family B mitochondria/virus" evidence="9">
    <location>
        <begin position="504"/>
        <end position="607"/>
    </location>
</feature>
<dbReference type="InterPro" id="IPR004868">
    <property type="entry name" value="DNA-dir_DNA_pol_B_mt/vir"/>
</dbReference>
<dbReference type="PANTHER" id="PTHR33568:SF3">
    <property type="entry name" value="DNA-DIRECTED DNA POLYMERASE"/>
    <property type="match status" value="1"/>
</dbReference>
<dbReference type="EC" id="2.7.7.7" evidence="2"/>
<dbReference type="Gene3D" id="3.40.960.10">
    <property type="entry name" value="VSR Endonuclease"/>
    <property type="match status" value="1"/>
</dbReference>
<dbReference type="GO" id="GO:0042575">
    <property type="term" value="C:DNA polymerase complex"/>
    <property type="evidence" value="ECO:0007669"/>
    <property type="project" value="UniProtKB-ARBA"/>
</dbReference>
<keyword evidence="6" id="KW-0239">DNA-directed DNA polymerase</keyword>
<proteinExistence type="inferred from homology"/>
<dbReference type="InterPro" id="IPR012337">
    <property type="entry name" value="RNaseH-like_sf"/>
</dbReference>
<evidence type="ECO:0000256" key="7">
    <source>
        <dbReference type="ARBA" id="ARBA00023125"/>
    </source>
</evidence>
<dbReference type="AlphaFoldDB" id="A0A7R8YWG8"/>
<dbReference type="InterPro" id="IPR006172">
    <property type="entry name" value="DNA-dir_DNA_pol_B"/>
</dbReference>
<dbReference type="EMBL" id="LR899012">
    <property type="protein sequence ID" value="CAD7088403.1"/>
    <property type="molecule type" value="Genomic_DNA"/>
</dbReference>
<evidence type="ECO:0000256" key="3">
    <source>
        <dbReference type="ARBA" id="ARBA00022679"/>
    </source>
</evidence>
<gene>
    <name evidence="10" type="ORF">HERILL_LOCUS11029</name>
</gene>
<organism evidence="10 11">
    <name type="scientific">Hermetia illucens</name>
    <name type="common">Black soldier fly</name>
    <dbReference type="NCBI Taxonomy" id="343691"/>
    <lineage>
        <taxon>Eukaryota</taxon>
        <taxon>Metazoa</taxon>
        <taxon>Ecdysozoa</taxon>
        <taxon>Arthropoda</taxon>
        <taxon>Hexapoda</taxon>
        <taxon>Insecta</taxon>
        <taxon>Pterygota</taxon>
        <taxon>Neoptera</taxon>
        <taxon>Endopterygota</taxon>
        <taxon>Diptera</taxon>
        <taxon>Brachycera</taxon>
        <taxon>Stratiomyomorpha</taxon>
        <taxon>Stratiomyidae</taxon>
        <taxon>Hermetiinae</taxon>
        <taxon>Hermetia</taxon>
    </lineage>
</organism>
<keyword evidence="4" id="KW-0548">Nucleotidyltransferase</keyword>